<feature type="region of interest" description="Disordered" evidence="2">
    <location>
        <begin position="176"/>
        <end position="208"/>
    </location>
</feature>
<gene>
    <name evidence="4" type="ORF">FisN_37Hu045</name>
</gene>
<feature type="domain" description="GRIP" evidence="3">
    <location>
        <begin position="311"/>
        <end position="361"/>
    </location>
</feature>
<evidence type="ECO:0000259" key="3">
    <source>
        <dbReference type="PROSITE" id="PS50913"/>
    </source>
</evidence>
<dbReference type="EMBL" id="BDSP01000245">
    <property type="protein sequence ID" value="GAX26405.1"/>
    <property type="molecule type" value="Genomic_DNA"/>
</dbReference>
<keyword evidence="5" id="KW-1185">Reference proteome</keyword>
<evidence type="ECO:0000313" key="4">
    <source>
        <dbReference type="EMBL" id="GAX26405.1"/>
    </source>
</evidence>
<organism evidence="4 5">
    <name type="scientific">Fistulifera solaris</name>
    <name type="common">Oleaginous diatom</name>
    <dbReference type="NCBI Taxonomy" id="1519565"/>
    <lineage>
        <taxon>Eukaryota</taxon>
        <taxon>Sar</taxon>
        <taxon>Stramenopiles</taxon>
        <taxon>Ochrophyta</taxon>
        <taxon>Bacillariophyta</taxon>
        <taxon>Bacillariophyceae</taxon>
        <taxon>Bacillariophycidae</taxon>
        <taxon>Naviculales</taxon>
        <taxon>Naviculaceae</taxon>
        <taxon>Fistulifera</taxon>
    </lineage>
</organism>
<proteinExistence type="predicted"/>
<dbReference type="AlphaFoldDB" id="A0A1Z5KJV9"/>
<dbReference type="Pfam" id="PF01465">
    <property type="entry name" value="GRIP"/>
    <property type="match status" value="1"/>
</dbReference>
<comment type="caution">
    <text evidence="4">The sequence shown here is derived from an EMBL/GenBank/DDBJ whole genome shotgun (WGS) entry which is preliminary data.</text>
</comment>
<accession>A0A1Z5KJV9</accession>
<name>A0A1Z5KJV9_FISSO</name>
<protein>
    <recommendedName>
        <fullName evidence="3">GRIP domain-containing protein</fullName>
    </recommendedName>
</protein>
<dbReference type="OrthoDB" id="5848685at2759"/>
<evidence type="ECO:0000313" key="5">
    <source>
        <dbReference type="Proteomes" id="UP000198406"/>
    </source>
</evidence>
<dbReference type="SMART" id="SM00755">
    <property type="entry name" value="Grip"/>
    <property type="match status" value="1"/>
</dbReference>
<keyword evidence="1" id="KW-0175">Coiled coil</keyword>
<feature type="coiled-coil region" evidence="1">
    <location>
        <begin position="254"/>
        <end position="301"/>
    </location>
</feature>
<dbReference type="PROSITE" id="PS50913">
    <property type="entry name" value="GRIP"/>
    <property type="match status" value="1"/>
</dbReference>
<evidence type="ECO:0000256" key="1">
    <source>
        <dbReference type="SAM" id="Coils"/>
    </source>
</evidence>
<dbReference type="InterPro" id="IPR000237">
    <property type="entry name" value="GRIP_dom"/>
</dbReference>
<dbReference type="InParanoid" id="A0A1Z5KJV9"/>
<evidence type="ECO:0000256" key="2">
    <source>
        <dbReference type="SAM" id="MobiDB-lite"/>
    </source>
</evidence>
<reference evidence="4 5" key="1">
    <citation type="journal article" date="2015" name="Plant Cell">
        <title>Oil accumulation by the oleaginous diatom Fistulifera solaris as revealed by the genome and transcriptome.</title>
        <authorList>
            <person name="Tanaka T."/>
            <person name="Maeda Y."/>
            <person name="Veluchamy A."/>
            <person name="Tanaka M."/>
            <person name="Abida H."/>
            <person name="Marechal E."/>
            <person name="Bowler C."/>
            <person name="Muto M."/>
            <person name="Sunaga Y."/>
            <person name="Tanaka M."/>
            <person name="Yoshino T."/>
            <person name="Taniguchi T."/>
            <person name="Fukuda Y."/>
            <person name="Nemoto M."/>
            <person name="Matsumoto M."/>
            <person name="Wong P.S."/>
            <person name="Aburatani S."/>
            <person name="Fujibuchi W."/>
        </authorList>
    </citation>
    <scope>NUCLEOTIDE SEQUENCE [LARGE SCALE GENOMIC DNA]</scope>
    <source>
        <strain evidence="4 5">JPCC DA0580</strain>
    </source>
</reference>
<feature type="coiled-coil region" evidence="1">
    <location>
        <begin position="13"/>
        <end position="61"/>
    </location>
</feature>
<dbReference type="Gene3D" id="1.10.220.60">
    <property type="entry name" value="GRIP domain"/>
    <property type="match status" value="1"/>
</dbReference>
<dbReference type="Proteomes" id="UP000198406">
    <property type="component" value="Unassembled WGS sequence"/>
</dbReference>
<sequence length="369" mass="42681">MAEANNNNNNNNNNDAAVTIARLTAQLKKLNEANGKYKQLLKLAKERIEKQEQEQQQKDQASSATTTTDTKQVVAVCQRIQHADQIWALLEWEIIPENEQDVFLSDHPRFLEWKSFPEESALHDFIRRDTGEPLPIPPYSYSPEQSQQMQQEAQAQVAAVTEEFRKFRIQTELAMQQRATNSEARRNHTAPPTKATPPPSTQHHHQQQIEQLQAELQLQDTQWKQAYDVLLAENKALKSTGSEALLASQWRQRYEACFKEKEELHSRLQSLQTEDNYEAKYRDLKESFKLYRKKAKEILEQQQHEPGPLSSSSADAKLSYLKNLLLQYFLAEDDSTRRPMEGAIGMVLQFSPAETQQIEAKRAEKDSWF</sequence>